<dbReference type="InterPro" id="IPR001283">
    <property type="entry name" value="CRISP-related"/>
</dbReference>
<dbReference type="Proteomes" id="UP001516023">
    <property type="component" value="Unassembled WGS sequence"/>
</dbReference>
<dbReference type="Pfam" id="PF00188">
    <property type="entry name" value="CAP"/>
    <property type="match status" value="1"/>
</dbReference>
<dbReference type="FunFam" id="3.40.33.10:FF:000040">
    <property type="entry name" value="Predicted protein"/>
    <property type="match status" value="1"/>
</dbReference>
<keyword evidence="3" id="KW-1185">Reference proteome</keyword>
<comment type="caution">
    <text evidence="2">The sequence shown here is derived from an EMBL/GenBank/DDBJ whole genome shotgun (WGS) entry which is preliminary data.</text>
</comment>
<evidence type="ECO:0000259" key="1">
    <source>
        <dbReference type="SMART" id="SM00198"/>
    </source>
</evidence>
<dbReference type="SMART" id="SM00198">
    <property type="entry name" value="SCP"/>
    <property type="match status" value="1"/>
</dbReference>
<organism evidence="2 3">
    <name type="scientific">Cyclotella cryptica</name>
    <dbReference type="NCBI Taxonomy" id="29204"/>
    <lineage>
        <taxon>Eukaryota</taxon>
        <taxon>Sar</taxon>
        <taxon>Stramenopiles</taxon>
        <taxon>Ochrophyta</taxon>
        <taxon>Bacillariophyta</taxon>
        <taxon>Coscinodiscophyceae</taxon>
        <taxon>Thalassiosirophycidae</taxon>
        <taxon>Stephanodiscales</taxon>
        <taxon>Stephanodiscaceae</taxon>
        <taxon>Cyclotella</taxon>
    </lineage>
</organism>
<dbReference type="AlphaFoldDB" id="A0ABD3QKZ2"/>
<reference evidence="2 3" key="1">
    <citation type="journal article" date="2020" name="G3 (Bethesda)">
        <title>Improved Reference Genome for Cyclotella cryptica CCMP332, a Model for Cell Wall Morphogenesis, Salinity Adaptation, and Lipid Production in Diatoms (Bacillariophyta).</title>
        <authorList>
            <person name="Roberts W.R."/>
            <person name="Downey K.M."/>
            <person name="Ruck E.C."/>
            <person name="Traller J.C."/>
            <person name="Alverson A.J."/>
        </authorList>
    </citation>
    <scope>NUCLEOTIDE SEQUENCE [LARGE SCALE GENOMIC DNA]</scope>
    <source>
        <strain evidence="2 3">CCMP332</strain>
    </source>
</reference>
<gene>
    <name evidence="2" type="ORF">HJC23_002406</name>
</gene>
<proteinExistence type="predicted"/>
<dbReference type="InterPro" id="IPR014044">
    <property type="entry name" value="CAP_dom"/>
</dbReference>
<accession>A0ABD3QKZ2</accession>
<protein>
    <recommendedName>
        <fullName evidence="1">SCP domain-containing protein</fullName>
    </recommendedName>
</protein>
<dbReference type="EMBL" id="JABMIG020000029">
    <property type="protein sequence ID" value="KAL3801113.1"/>
    <property type="molecule type" value="Genomic_DNA"/>
</dbReference>
<dbReference type="InterPro" id="IPR035940">
    <property type="entry name" value="CAP_sf"/>
</dbReference>
<dbReference type="Gene3D" id="3.40.33.10">
    <property type="entry name" value="CAP"/>
    <property type="match status" value="1"/>
</dbReference>
<name>A0ABD3QKZ2_9STRA</name>
<evidence type="ECO:0000313" key="3">
    <source>
        <dbReference type="Proteomes" id="UP001516023"/>
    </source>
</evidence>
<evidence type="ECO:0000313" key="2">
    <source>
        <dbReference type="EMBL" id="KAL3801113.1"/>
    </source>
</evidence>
<dbReference type="PANTHER" id="PTHR10334">
    <property type="entry name" value="CYSTEINE-RICH SECRETORY PROTEIN-RELATED"/>
    <property type="match status" value="1"/>
</dbReference>
<dbReference type="SUPFAM" id="SSF55797">
    <property type="entry name" value="PR-1-like"/>
    <property type="match status" value="1"/>
</dbReference>
<sequence length="250" mass="27393">MVFSSPKSPNCYSPEVSQYNHTIKNVITNMKPFVLAISLLAASVAPAACDLDNDVAPIVLEPVENEINLEPINESTRSLISKQRQATWRIQHNNMRKKYQVEYGGRFKALKWSSALQDEAEAWAEEIVKTCQNKAPGAGQNPNNFGVNSSVRGGTRVFQSPVNVMKTWEKKLDLGYPGNQVMTQVLWSGTKYVGCSDAASPIGNEKVCTASVCFYGKAGNCLFKKYGNWTEAVVNAPGCSVGCPEDVEKC</sequence>
<feature type="domain" description="SCP" evidence="1">
    <location>
        <begin position="83"/>
        <end position="223"/>
    </location>
</feature>